<dbReference type="PANTHER" id="PTHR33375:SF1">
    <property type="entry name" value="CHROMOSOME-PARTITIONING PROTEIN PARB-RELATED"/>
    <property type="match status" value="1"/>
</dbReference>
<dbReference type="eggNOG" id="COG1475">
    <property type="taxonomic scope" value="Bacteria"/>
</dbReference>
<evidence type="ECO:0000313" key="8">
    <source>
        <dbReference type="Proteomes" id="UP000018458"/>
    </source>
</evidence>
<evidence type="ECO:0000256" key="3">
    <source>
        <dbReference type="ARBA" id="ARBA00022829"/>
    </source>
</evidence>
<organism evidence="7 8">
    <name type="scientific">Succinatimonas hippei (strain DSM 22608 / JCM 16073 / KCTC 15190 / YIT 12066)</name>
    <dbReference type="NCBI Taxonomy" id="762983"/>
    <lineage>
        <taxon>Bacteria</taxon>
        <taxon>Pseudomonadati</taxon>
        <taxon>Pseudomonadota</taxon>
        <taxon>Gammaproteobacteria</taxon>
        <taxon>Aeromonadales</taxon>
        <taxon>Succinivibrionaceae</taxon>
        <taxon>Succinatimonas</taxon>
    </lineage>
</organism>
<keyword evidence="3" id="KW-0159">Chromosome partition</keyword>
<dbReference type="SMART" id="SM00470">
    <property type="entry name" value="ParB"/>
    <property type="match status" value="1"/>
</dbReference>
<protein>
    <recommendedName>
        <fullName evidence="2">Probable chromosome-partitioning protein ParB</fullName>
    </recommendedName>
</protein>
<dbReference type="FunFam" id="1.10.10.2830:FF:000001">
    <property type="entry name" value="Chromosome partitioning protein ParB"/>
    <property type="match status" value="1"/>
</dbReference>
<dbReference type="Pfam" id="PF02195">
    <property type="entry name" value="ParB_N"/>
    <property type="match status" value="1"/>
</dbReference>
<gene>
    <name evidence="7" type="ORF">HMPREF9444_01670</name>
</gene>
<dbReference type="InterPro" id="IPR004437">
    <property type="entry name" value="ParB/RepB/Spo0J"/>
</dbReference>
<dbReference type="InterPro" id="IPR001387">
    <property type="entry name" value="Cro/C1-type_HTH"/>
</dbReference>
<feature type="domain" description="HTH cro/C1-type" evidence="6">
    <location>
        <begin position="146"/>
        <end position="176"/>
    </location>
</feature>
<dbReference type="InterPro" id="IPR050336">
    <property type="entry name" value="Chromosome_partition/occlusion"/>
</dbReference>
<dbReference type="NCBIfam" id="TIGR00180">
    <property type="entry name" value="parB_part"/>
    <property type="match status" value="1"/>
</dbReference>
<dbReference type="STRING" id="762983.HMPREF9444_01670"/>
<comment type="caution">
    <text evidence="7">The sequence shown here is derived from an EMBL/GenBank/DDBJ whole genome shotgun (WGS) entry which is preliminary data.</text>
</comment>
<proteinExistence type="inferred from homology"/>
<dbReference type="GO" id="GO:0003677">
    <property type="term" value="F:DNA binding"/>
    <property type="evidence" value="ECO:0007669"/>
    <property type="project" value="UniProtKB-KW"/>
</dbReference>
<dbReference type="FunFam" id="3.90.1530.30:FF:000001">
    <property type="entry name" value="Chromosome partitioning protein ParB"/>
    <property type="match status" value="1"/>
</dbReference>
<dbReference type="Proteomes" id="UP000018458">
    <property type="component" value="Unassembled WGS sequence"/>
</dbReference>
<evidence type="ECO:0000256" key="4">
    <source>
        <dbReference type="ARBA" id="ARBA00023125"/>
    </source>
</evidence>
<dbReference type="InterPro" id="IPR041468">
    <property type="entry name" value="HTH_ParB/Spo0J"/>
</dbReference>
<comment type="similarity">
    <text evidence="1">Belongs to the ParB family.</text>
</comment>
<reference evidence="7 8" key="1">
    <citation type="submission" date="2011-01" db="EMBL/GenBank/DDBJ databases">
        <authorList>
            <person name="Weinstock G."/>
            <person name="Sodergren E."/>
            <person name="Clifton S."/>
            <person name="Fulton L."/>
            <person name="Fulton B."/>
            <person name="Courtney L."/>
            <person name="Fronick C."/>
            <person name="Harrison M."/>
            <person name="Strong C."/>
            <person name="Farmer C."/>
            <person name="Delahaunty K."/>
            <person name="Markovic C."/>
            <person name="Hall O."/>
            <person name="Minx P."/>
            <person name="Tomlinson C."/>
            <person name="Mitreva M."/>
            <person name="Hou S."/>
            <person name="Chen J."/>
            <person name="Wollam A."/>
            <person name="Pepin K.H."/>
            <person name="Johnson M."/>
            <person name="Bhonagiri V."/>
            <person name="Zhang X."/>
            <person name="Suruliraj S."/>
            <person name="Warren W."/>
            <person name="Chinwalla A."/>
            <person name="Mardis E.R."/>
            <person name="Wilson R.K."/>
        </authorList>
    </citation>
    <scope>NUCLEOTIDE SEQUENCE [LARGE SCALE GENOMIC DNA]</scope>
    <source>
        <strain evidence="8">DSM 22608 / JCM 16073 / KCTC 15190 / YIT 12066</strain>
    </source>
</reference>
<dbReference type="SUPFAM" id="SSF110849">
    <property type="entry name" value="ParB/Sulfiredoxin"/>
    <property type="match status" value="1"/>
</dbReference>
<dbReference type="Gene3D" id="1.10.10.2830">
    <property type="match status" value="1"/>
</dbReference>
<dbReference type="GO" id="GO:0005694">
    <property type="term" value="C:chromosome"/>
    <property type="evidence" value="ECO:0007669"/>
    <property type="project" value="TreeGrafter"/>
</dbReference>
<dbReference type="PROSITE" id="PS50943">
    <property type="entry name" value="HTH_CROC1"/>
    <property type="match status" value="1"/>
</dbReference>
<evidence type="ECO:0000259" key="6">
    <source>
        <dbReference type="PROSITE" id="PS50943"/>
    </source>
</evidence>
<evidence type="ECO:0000256" key="2">
    <source>
        <dbReference type="ARBA" id="ARBA00022372"/>
    </source>
</evidence>
<dbReference type="Pfam" id="PF17762">
    <property type="entry name" value="HTH_ParB"/>
    <property type="match status" value="1"/>
</dbReference>
<sequence>MAGLGRGLNALLSESKARAQREENILLSQQREFKTELKNTVLNLKLDCLIPSPYQPRQNFDSEALNELALSIKEHGLLEPLLVKSKDDGKYEIICGERRYRAAKIAGLSEVPCLVRDVLEKNAYAIALIENIQRKDLNPLEQASALLQMMKECSLTQEDLAKTLGKSRSSVTNILRLNQLNENVKKFLLDGSIEMGHAKAILSLDSELQEKAAKIVVSKGLNVRQTEAFIKELKDESDKDLGSSKAKFEKSAMYKDWEKALNSSLHGALVKFTPQSNEKGKVVLSYKSKEQLEAIIKLFGV</sequence>
<dbReference type="AlphaFoldDB" id="E8LLN5"/>
<keyword evidence="8" id="KW-1185">Reference proteome</keyword>
<evidence type="ECO:0000313" key="7">
    <source>
        <dbReference type="EMBL" id="EFY06579.1"/>
    </source>
</evidence>
<dbReference type="InterPro" id="IPR036086">
    <property type="entry name" value="ParB/Sulfiredoxin_sf"/>
</dbReference>
<dbReference type="HOGENOM" id="CLU_023853_0_0_6"/>
<accession>E8LLN5</accession>
<dbReference type="RefSeq" id="WP_009143841.1">
    <property type="nucleotide sequence ID" value="NZ_GL831043.1"/>
</dbReference>
<name>E8LLN5_SUCHY</name>
<keyword evidence="4" id="KW-0238">DNA-binding</keyword>
<dbReference type="InterPro" id="IPR003115">
    <property type="entry name" value="ParB_N"/>
</dbReference>
<dbReference type="PANTHER" id="PTHR33375">
    <property type="entry name" value="CHROMOSOME-PARTITIONING PROTEIN PARB-RELATED"/>
    <property type="match status" value="1"/>
</dbReference>
<dbReference type="EMBL" id="AEVO01000111">
    <property type="protein sequence ID" value="EFY06579.1"/>
    <property type="molecule type" value="Genomic_DNA"/>
</dbReference>
<evidence type="ECO:0000256" key="1">
    <source>
        <dbReference type="ARBA" id="ARBA00006295"/>
    </source>
</evidence>
<dbReference type="GO" id="GO:0007059">
    <property type="term" value="P:chromosome segregation"/>
    <property type="evidence" value="ECO:0007669"/>
    <property type="project" value="UniProtKB-KW"/>
</dbReference>
<dbReference type="Gene3D" id="3.90.1530.30">
    <property type="match status" value="1"/>
</dbReference>
<comment type="function">
    <text evidence="5">Involved in chromosome partition. Localize to both poles of the predivisional cell following completion of DNA replication. Binds to the DNA origin of replication.</text>
</comment>
<dbReference type="CDD" id="cd16393">
    <property type="entry name" value="SPO0J_N"/>
    <property type="match status" value="1"/>
</dbReference>
<evidence type="ECO:0000256" key="5">
    <source>
        <dbReference type="ARBA" id="ARBA00025472"/>
    </source>
</evidence>
<dbReference type="SUPFAM" id="SSF109709">
    <property type="entry name" value="KorB DNA-binding domain-like"/>
    <property type="match status" value="1"/>
</dbReference>